<feature type="transmembrane region" description="Helical" evidence="7">
    <location>
        <begin position="275"/>
        <end position="298"/>
    </location>
</feature>
<feature type="domain" description="ABC transmembrane type-1" evidence="8">
    <location>
        <begin position="97"/>
        <end position="295"/>
    </location>
</feature>
<keyword evidence="4 7" id="KW-0812">Transmembrane</keyword>
<dbReference type="AlphaFoldDB" id="A0A369B0H9"/>
<organism evidence="9 10">
    <name type="scientific">Fontibacillus phaseoli</name>
    <dbReference type="NCBI Taxonomy" id="1416533"/>
    <lineage>
        <taxon>Bacteria</taxon>
        <taxon>Bacillati</taxon>
        <taxon>Bacillota</taxon>
        <taxon>Bacilli</taxon>
        <taxon>Bacillales</taxon>
        <taxon>Paenibacillaceae</taxon>
        <taxon>Fontibacillus</taxon>
    </lineage>
</organism>
<evidence type="ECO:0000313" key="10">
    <source>
        <dbReference type="Proteomes" id="UP000253090"/>
    </source>
</evidence>
<dbReference type="InterPro" id="IPR050366">
    <property type="entry name" value="BP-dependent_transpt_permease"/>
</dbReference>
<sequence length="308" mass="34313">MAFIERTLTEAGKPVRKARKPSLWSQAFRRLLKNKLAVSGLVVVVFMFVICFLGPVFSPYADNKINMAAMNRAPSLQHWLGTDRLGRDVLTRVLQAGRISLTVGLASMVLSVFLGTFLGAVAGYYRGIVDQVIMRIADLLLTIPGLPLLFIFGALLSDWKVPTDYRMYIVMLMLSLVNWPGLARMVRGQMLSLREREFMQAAVVLGLRDRRKLIHHLIPNLVPLIIVMATLNIGGAILSESVLSFFGLGVMPPTPTWGNMIDAANNMIDFQQHPWLWIPPGVSIFATVIAINIFGDGLRDVLDPKMKR</sequence>
<dbReference type="RefSeq" id="WP_114498835.1">
    <property type="nucleotide sequence ID" value="NZ_QPJW01000016.1"/>
</dbReference>
<comment type="subcellular location">
    <subcellularLocation>
        <location evidence="1 7">Cell membrane</location>
        <topology evidence="1 7">Multi-pass membrane protein</topology>
    </subcellularLocation>
</comment>
<keyword evidence="10" id="KW-1185">Reference proteome</keyword>
<evidence type="ECO:0000259" key="8">
    <source>
        <dbReference type="PROSITE" id="PS50928"/>
    </source>
</evidence>
<dbReference type="PANTHER" id="PTHR43386">
    <property type="entry name" value="OLIGOPEPTIDE TRANSPORT SYSTEM PERMEASE PROTEIN APPC"/>
    <property type="match status" value="1"/>
</dbReference>
<gene>
    <name evidence="9" type="ORF">DFP94_11662</name>
</gene>
<keyword evidence="6 7" id="KW-0472">Membrane</keyword>
<dbReference type="SUPFAM" id="SSF161098">
    <property type="entry name" value="MetI-like"/>
    <property type="match status" value="1"/>
</dbReference>
<dbReference type="InterPro" id="IPR025966">
    <property type="entry name" value="OppC_N"/>
</dbReference>
<dbReference type="EMBL" id="QPJW01000016">
    <property type="protein sequence ID" value="RCX14923.1"/>
    <property type="molecule type" value="Genomic_DNA"/>
</dbReference>
<evidence type="ECO:0000256" key="7">
    <source>
        <dbReference type="RuleBase" id="RU363032"/>
    </source>
</evidence>
<evidence type="ECO:0000256" key="4">
    <source>
        <dbReference type="ARBA" id="ARBA00022692"/>
    </source>
</evidence>
<evidence type="ECO:0000256" key="5">
    <source>
        <dbReference type="ARBA" id="ARBA00022989"/>
    </source>
</evidence>
<dbReference type="PROSITE" id="PS50928">
    <property type="entry name" value="ABC_TM1"/>
    <property type="match status" value="1"/>
</dbReference>
<dbReference type="Proteomes" id="UP000253090">
    <property type="component" value="Unassembled WGS sequence"/>
</dbReference>
<dbReference type="PANTHER" id="PTHR43386:SF1">
    <property type="entry name" value="D,D-DIPEPTIDE TRANSPORT SYSTEM PERMEASE PROTEIN DDPC-RELATED"/>
    <property type="match status" value="1"/>
</dbReference>
<comment type="caution">
    <text evidence="9">The sequence shown here is derived from an EMBL/GenBank/DDBJ whole genome shotgun (WGS) entry which is preliminary data.</text>
</comment>
<evidence type="ECO:0000256" key="6">
    <source>
        <dbReference type="ARBA" id="ARBA00023136"/>
    </source>
</evidence>
<dbReference type="InterPro" id="IPR000515">
    <property type="entry name" value="MetI-like"/>
</dbReference>
<dbReference type="CDD" id="cd06261">
    <property type="entry name" value="TM_PBP2"/>
    <property type="match status" value="1"/>
</dbReference>
<dbReference type="Pfam" id="PF00528">
    <property type="entry name" value="BPD_transp_1"/>
    <property type="match status" value="1"/>
</dbReference>
<keyword evidence="2 7" id="KW-0813">Transport</keyword>
<reference evidence="9 10" key="1">
    <citation type="submission" date="2018-07" db="EMBL/GenBank/DDBJ databases">
        <title>Genomic Encyclopedia of Type Strains, Phase III (KMG-III): the genomes of soil and plant-associated and newly described type strains.</title>
        <authorList>
            <person name="Whitman W."/>
        </authorList>
    </citation>
    <scope>NUCLEOTIDE SEQUENCE [LARGE SCALE GENOMIC DNA]</scope>
    <source>
        <strain evidence="9 10">CECT 8333</strain>
    </source>
</reference>
<evidence type="ECO:0000313" key="9">
    <source>
        <dbReference type="EMBL" id="RCX14923.1"/>
    </source>
</evidence>
<feature type="transmembrane region" description="Helical" evidence="7">
    <location>
        <begin position="36"/>
        <end position="57"/>
    </location>
</feature>
<dbReference type="Pfam" id="PF12911">
    <property type="entry name" value="OppC_N"/>
    <property type="match status" value="1"/>
</dbReference>
<feature type="transmembrane region" description="Helical" evidence="7">
    <location>
        <begin position="99"/>
        <end position="124"/>
    </location>
</feature>
<dbReference type="GO" id="GO:0055085">
    <property type="term" value="P:transmembrane transport"/>
    <property type="evidence" value="ECO:0007669"/>
    <property type="project" value="InterPro"/>
</dbReference>
<evidence type="ECO:0000256" key="1">
    <source>
        <dbReference type="ARBA" id="ARBA00004651"/>
    </source>
</evidence>
<evidence type="ECO:0000256" key="2">
    <source>
        <dbReference type="ARBA" id="ARBA00022448"/>
    </source>
</evidence>
<proteinExistence type="inferred from homology"/>
<name>A0A369B0H9_9BACL</name>
<keyword evidence="5 7" id="KW-1133">Transmembrane helix</keyword>
<comment type="similarity">
    <text evidence="7">Belongs to the binding-protein-dependent transport system permease family.</text>
</comment>
<dbReference type="OrthoDB" id="9797472at2"/>
<dbReference type="InterPro" id="IPR035906">
    <property type="entry name" value="MetI-like_sf"/>
</dbReference>
<protein>
    <submittedName>
        <fullName evidence="9">Peptide/nickel transport system permease protein</fullName>
    </submittedName>
</protein>
<feature type="transmembrane region" description="Helical" evidence="7">
    <location>
        <begin position="136"/>
        <end position="156"/>
    </location>
</feature>
<dbReference type="NCBIfam" id="NF045476">
    <property type="entry name" value="Opp4C"/>
    <property type="match status" value="1"/>
</dbReference>
<dbReference type="Gene3D" id="1.10.3720.10">
    <property type="entry name" value="MetI-like"/>
    <property type="match status" value="1"/>
</dbReference>
<dbReference type="GO" id="GO:0005886">
    <property type="term" value="C:plasma membrane"/>
    <property type="evidence" value="ECO:0007669"/>
    <property type="project" value="UniProtKB-SubCell"/>
</dbReference>
<feature type="transmembrane region" description="Helical" evidence="7">
    <location>
        <begin position="217"/>
        <end position="238"/>
    </location>
</feature>
<dbReference type="InterPro" id="IPR053523">
    <property type="entry name" value="Oligopeptide_permease_AppC"/>
</dbReference>
<accession>A0A369B0H9</accession>
<keyword evidence="3" id="KW-1003">Cell membrane</keyword>
<feature type="transmembrane region" description="Helical" evidence="7">
    <location>
        <begin position="168"/>
        <end position="186"/>
    </location>
</feature>
<evidence type="ECO:0000256" key="3">
    <source>
        <dbReference type="ARBA" id="ARBA00022475"/>
    </source>
</evidence>